<comment type="subcellular location">
    <subcellularLocation>
        <location evidence="1">Nucleus</location>
    </subcellularLocation>
</comment>
<dbReference type="Proteomes" id="UP000015453">
    <property type="component" value="Unassembled WGS sequence"/>
</dbReference>
<evidence type="ECO:0000259" key="8">
    <source>
        <dbReference type="PROSITE" id="PS50089"/>
    </source>
</evidence>
<dbReference type="PROSITE" id="PS50089">
    <property type="entry name" value="ZF_RING_2"/>
    <property type="match status" value="1"/>
</dbReference>
<accession>S8DSQ1</accession>
<proteinExistence type="inferred from homology"/>
<evidence type="ECO:0000259" key="10">
    <source>
        <dbReference type="PROSITE" id="PS51667"/>
    </source>
</evidence>
<dbReference type="Pfam" id="PF02373">
    <property type="entry name" value="JmjC"/>
    <property type="match status" value="1"/>
</dbReference>
<evidence type="ECO:0000256" key="3">
    <source>
        <dbReference type="ARBA" id="ARBA00022723"/>
    </source>
</evidence>
<dbReference type="AlphaFoldDB" id="S8DSQ1"/>
<dbReference type="InterPro" id="IPR003347">
    <property type="entry name" value="JmjC_dom"/>
</dbReference>
<reference evidence="11 12" key="1">
    <citation type="journal article" date="2013" name="BMC Genomics">
        <title>The miniature genome of a carnivorous plant Genlisea aurea contains a low number of genes and short non-coding sequences.</title>
        <authorList>
            <person name="Leushkin E.V."/>
            <person name="Sutormin R.A."/>
            <person name="Nabieva E.R."/>
            <person name="Penin A.A."/>
            <person name="Kondrashov A.S."/>
            <person name="Logacheva M.D."/>
        </authorList>
    </citation>
    <scope>NUCLEOTIDE SEQUENCE [LARGE SCALE GENOMIC DNA]</scope>
</reference>
<evidence type="ECO:0008006" key="13">
    <source>
        <dbReference type="Google" id="ProtNLM"/>
    </source>
</evidence>
<dbReference type="InterPro" id="IPR045109">
    <property type="entry name" value="LSDs-like"/>
</dbReference>
<evidence type="ECO:0000313" key="11">
    <source>
        <dbReference type="EMBL" id="EPS66208.1"/>
    </source>
</evidence>
<dbReference type="GO" id="GO:0000118">
    <property type="term" value="C:histone deacetylase complex"/>
    <property type="evidence" value="ECO:0007669"/>
    <property type="project" value="TreeGrafter"/>
</dbReference>
<gene>
    <name evidence="11" type="ORF">M569_08569</name>
</gene>
<dbReference type="GO" id="GO:0008270">
    <property type="term" value="F:zinc ion binding"/>
    <property type="evidence" value="ECO:0007669"/>
    <property type="project" value="UniProtKB-KW"/>
</dbReference>
<dbReference type="PROSITE" id="PS51184">
    <property type="entry name" value="JMJC"/>
    <property type="match status" value="1"/>
</dbReference>
<feature type="domain" description="WRC" evidence="10">
    <location>
        <begin position="7"/>
        <end position="51"/>
    </location>
</feature>
<comment type="similarity">
    <text evidence="2">Belongs to the JARID1 histone demethylase family.</text>
</comment>
<dbReference type="GO" id="GO:0031490">
    <property type="term" value="F:chromatin DNA binding"/>
    <property type="evidence" value="ECO:0007669"/>
    <property type="project" value="TreeGrafter"/>
</dbReference>
<feature type="domain" description="RING-type" evidence="8">
    <location>
        <begin position="228"/>
        <end position="273"/>
    </location>
</feature>
<dbReference type="PROSITE" id="PS51667">
    <property type="entry name" value="WRC"/>
    <property type="match status" value="1"/>
</dbReference>
<dbReference type="Gene3D" id="2.60.120.650">
    <property type="entry name" value="Cupin"/>
    <property type="match status" value="1"/>
</dbReference>
<evidence type="ECO:0000259" key="9">
    <source>
        <dbReference type="PROSITE" id="PS51184"/>
    </source>
</evidence>
<keyword evidence="5" id="KW-0862">Zinc</keyword>
<name>S8DSQ1_9LAMI</name>
<dbReference type="GO" id="GO:0003712">
    <property type="term" value="F:transcription coregulator activity"/>
    <property type="evidence" value="ECO:0007669"/>
    <property type="project" value="TreeGrafter"/>
</dbReference>
<keyword evidence="4" id="KW-0539">Nucleus</keyword>
<keyword evidence="5" id="KW-0863">Zinc-finger</keyword>
<feature type="domain" description="JmjC" evidence="9">
    <location>
        <begin position="618"/>
        <end position="861"/>
    </location>
</feature>
<feature type="compositionally biased region" description="Basic and acidic residues" evidence="7">
    <location>
        <begin position="129"/>
        <end position="143"/>
    </location>
</feature>
<evidence type="ECO:0000256" key="6">
    <source>
        <dbReference type="PROSITE-ProRule" id="PRU01002"/>
    </source>
</evidence>
<organism evidence="11 12">
    <name type="scientific">Genlisea aurea</name>
    <dbReference type="NCBI Taxonomy" id="192259"/>
    <lineage>
        <taxon>Eukaryota</taxon>
        <taxon>Viridiplantae</taxon>
        <taxon>Streptophyta</taxon>
        <taxon>Embryophyta</taxon>
        <taxon>Tracheophyta</taxon>
        <taxon>Spermatophyta</taxon>
        <taxon>Magnoliopsida</taxon>
        <taxon>eudicotyledons</taxon>
        <taxon>Gunneridae</taxon>
        <taxon>Pentapetalae</taxon>
        <taxon>asterids</taxon>
        <taxon>lamiids</taxon>
        <taxon>Lamiales</taxon>
        <taxon>Lentibulariaceae</taxon>
        <taxon>Genlisea</taxon>
    </lineage>
</organism>
<keyword evidence="3" id="KW-0479">Metal-binding</keyword>
<dbReference type="SMART" id="SM00558">
    <property type="entry name" value="JmjC"/>
    <property type="match status" value="1"/>
</dbReference>
<feature type="region of interest" description="Disordered" evidence="7">
    <location>
        <begin position="129"/>
        <end position="160"/>
    </location>
</feature>
<feature type="region of interest" description="Disordered" evidence="7">
    <location>
        <begin position="365"/>
        <end position="397"/>
    </location>
</feature>
<dbReference type="InterPro" id="IPR001841">
    <property type="entry name" value="Znf_RING"/>
</dbReference>
<dbReference type="GO" id="GO:0032454">
    <property type="term" value="F:histone H3K9 demethylase activity"/>
    <property type="evidence" value="ECO:0007669"/>
    <property type="project" value="InterPro"/>
</dbReference>
<evidence type="ECO:0000256" key="5">
    <source>
        <dbReference type="PROSITE-ProRule" id="PRU00175"/>
    </source>
</evidence>
<sequence length="861" mass="98978">MGDGDPPPEEFRCKRTDGRRWRCKRRAMDGRTLCDIHHLQGKHRQNKEKVPESLKLERTVRQKRENGIVECSRRILKKAKLQTAGLVEKKRRRRVSEALDDALKKMKLKRGDLQLELIRVFLKRQVEKKKEKEKEKEKEKAQEVEENAPENETRELPNGVMAISGSSSSGLLNHCKYGGLDFKVGDGSYDKSVLQRHFRSKNIEPLPISTVKAVPFVELLNKKKTKRCHFCRESKYGCLIKCLACKKRFFCVDCIKKRHLKKQEVKVRCPACSGLCRCKICMKQRVKAYNHKVCYGDGRKLDRKYLLHYLIYRLLPLLKKVNIDHSSELTTESRVTGKNDSFDLFFHALSLLKSNVCCREISKNGSCETSKPRRSKKRKMDSSDDNISINENDSRDNPLQILGTSKYCAVPCPPLIAGGCGESLLDLRCLFPFNWTRDLEVKAEELLCNYHVPEPAEVSSCCSFCSEGHSADSATKQREVTRRIGFEDNYLYSPTVKDLHQEKLEHFQSHWGKGQPVIVRNVLRSNTGLSWDPTSMLCTYMENKSSESCKSADTSNCLDWCEVEIVRKRIFMGSLEKRTHASLYRKFVKFKTWLSSNLFRKQFPVHYKEILSSLPLPEYVHPMSGLLNVGVMKVPEDWPEPDLGPSVFLSYGSQEELKQIEFLSKLSCESHDTVNLLVYATSNPISPEKICKIQTLMKSLQHISQKIPFHPSVPKGQFQRVANGNISDEDESDTESSILYCGSLENSEDFSEHLASEDIESRIANDDQQENNTCGACWDIFSRQDVPKLQEYIRRHSSELGSTSDQSKLVHPIFDEKFFLDAYHKLKLKEEFGVQPWSFEQFTGEAIFIPAGCPYQVRNLK</sequence>
<dbReference type="Pfam" id="PF08879">
    <property type="entry name" value="WRC"/>
    <property type="match status" value="1"/>
</dbReference>
<evidence type="ECO:0000256" key="1">
    <source>
        <dbReference type="ARBA" id="ARBA00004123"/>
    </source>
</evidence>
<dbReference type="PANTHER" id="PTHR12549:SF42">
    <property type="entry name" value="LYSINE-SPECIFIC DEMETHYLASE JMJ28"/>
    <property type="match status" value="1"/>
</dbReference>
<protein>
    <recommendedName>
        <fullName evidence="13">JmjC domain-containing protein</fullName>
    </recommendedName>
</protein>
<dbReference type="PANTHER" id="PTHR12549">
    <property type="entry name" value="JMJC DOMAIN-CONTAINING HISTONE DEMETHYLATION PROTEIN"/>
    <property type="match status" value="1"/>
</dbReference>
<dbReference type="InterPro" id="IPR014977">
    <property type="entry name" value="WRC_dom"/>
</dbReference>
<evidence type="ECO:0000256" key="4">
    <source>
        <dbReference type="ARBA" id="ARBA00023242"/>
    </source>
</evidence>
<feature type="non-terminal residue" evidence="11">
    <location>
        <position position="861"/>
    </location>
</feature>
<evidence type="ECO:0000313" key="12">
    <source>
        <dbReference type="Proteomes" id="UP000015453"/>
    </source>
</evidence>
<dbReference type="GO" id="GO:0006357">
    <property type="term" value="P:regulation of transcription by RNA polymerase II"/>
    <property type="evidence" value="ECO:0007669"/>
    <property type="project" value="TreeGrafter"/>
</dbReference>
<comment type="caution">
    <text evidence="11">The sequence shown here is derived from an EMBL/GenBank/DDBJ whole genome shotgun (WGS) entry which is preliminary data.</text>
</comment>
<evidence type="ECO:0000256" key="7">
    <source>
        <dbReference type="SAM" id="MobiDB-lite"/>
    </source>
</evidence>
<keyword evidence="12" id="KW-1185">Reference proteome</keyword>
<dbReference type="OrthoDB" id="1667110at2759"/>
<dbReference type="EMBL" id="AUSU01003802">
    <property type="protein sequence ID" value="EPS66208.1"/>
    <property type="molecule type" value="Genomic_DNA"/>
</dbReference>
<dbReference type="SUPFAM" id="SSF51197">
    <property type="entry name" value="Clavaminate synthase-like"/>
    <property type="match status" value="1"/>
</dbReference>
<comment type="caution">
    <text evidence="6">Lacks conserved residue(s) required for the propagation of feature annotation.</text>
</comment>
<dbReference type="GO" id="GO:0000785">
    <property type="term" value="C:chromatin"/>
    <property type="evidence" value="ECO:0007669"/>
    <property type="project" value="TreeGrafter"/>
</dbReference>
<evidence type="ECO:0000256" key="2">
    <source>
        <dbReference type="ARBA" id="ARBA00006801"/>
    </source>
</evidence>